<evidence type="ECO:0000313" key="2">
    <source>
        <dbReference type="EMBL" id="KAK8862734.1"/>
    </source>
</evidence>
<sequence>MVNNNTSAGHPNNDDELQTQPCDTKTVPMGSFYILEKALRDDLWDSMNMKMPKFEGCESWVVPFPATLDFMQLVLLGFDDAASYIDDRYVRIVLRTVYDRQNQELAKELLLTPSNPSHDLQDARLQNALVDAWRKLIRWMTRVIREEAISLLSYLKEDMEKEVKAKLSSSSMMEEVKLSDMVAMIDDYF</sequence>
<dbReference type="Proteomes" id="UP001390339">
    <property type="component" value="Unassembled WGS sequence"/>
</dbReference>
<gene>
    <name evidence="2" type="ORF">PGQ11_008969</name>
</gene>
<evidence type="ECO:0000256" key="1">
    <source>
        <dbReference type="SAM" id="MobiDB-lite"/>
    </source>
</evidence>
<dbReference type="EMBL" id="JAPCWZ010000005">
    <property type="protein sequence ID" value="KAK8862734.1"/>
    <property type="molecule type" value="Genomic_DNA"/>
</dbReference>
<feature type="region of interest" description="Disordered" evidence="1">
    <location>
        <begin position="1"/>
        <end position="22"/>
    </location>
</feature>
<feature type="compositionally biased region" description="Polar residues" evidence="1">
    <location>
        <begin position="1"/>
        <end position="10"/>
    </location>
</feature>
<keyword evidence="3" id="KW-1185">Reference proteome</keyword>
<reference evidence="2 3" key="1">
    <citation type="journal article" date="2024" name="IMA Fungus">
        <title>Apiospora arundinis, a panoply of carbohydrate-active enzymes and secondary metabolites.</title>
        <authorList>
            <person name="Sorensen T."/>
            <person name="Petersen C."/>
            <person name="Muurmann A.T."/>
            <person name="Christiansen J.V."/>
            <person name="Brundto M.L."/>
            <person name="Overgaard C.K."/>
            <person name="Boysen A.T."/>
            <person name="Wollenberg R.D."/>
            <person name="Larsen T.O."/>
            <person name="Sorensen J.L."/>
            <person name="Nielsen K.L."/>
            <person name="Sondergaard T.E."/>
        </authorList>
    </citation>
    <scope>NUCLEOTIDE SEQUENCE [LARGE SCALE GENOMIC DNA]</scope>
    <source>
        <strain evidence="2 3">AAU 773</strain>
    </source>
</reference>
<name>A0ABR2IHF2_9PEZI</name>
<comment type="caution">
    <text evidence="2">The sequence shown here is derived from an EMBL/GenBank/DDBJ whole genome shotgun (WGS) entry which is preliminary data.</text>
</comment>
<evidence type="ECO:0000313" key="3">
    <source>
        <dbReference type="Proteomes" id="UP001390339"/>
    </source>
</evidence>
<protein>
    <submittedName>
        <fullName evidence="2">Uncharacterized protein</fullName>
    </submittedName>
</protein>
<proteinExistence type="predicted"/>
<accession>A0ABR2IHF2</accession>
<organism evidence="2 3">
    <name type="scientific">Apiospora arundinis</name>
    <dbReference type="NCBI Taxonomy" id="335852"/>
    <lineage>
        <taxon>Eukaryota</taxon>
        <taxon>Fungi</taxon>
        <taxon>Dikarya</taxon>
        <taxon>Ascomycota</taxon>
        <taxon>Pezizomycotina</taxon>
        <taxon>Sordariomycetes</taxon>
        <taxon>Xylariomycetidae</taxon>
        <taxon>Amphisphaeriales</taxon>
        <taxon>Apiosporaceae</taxon>
        <taxon>Apiospora</taxon>
    </lineage>
</organism>